<dbReference type="Pfam" id="PF00561">
    <property type="entry name" value="Abhydrolase_1"/>
    <property type="match status" value="1"/>
</dbReference>
<protein>
    <recommendedName>
        <fullName evidence="1">AB hydrolase-1 domain-containing protein</fullName>
    </recommendedName>
</protein>
<gene>
    <name evidence="2" type="ORF">OJ962_15905</name>
</gene>
<dbReference type="Gene3D" id="3.40.50.1820">
    <property type="entry name" value="alpha/beta hydrolase"/>
    <property type="match status" value="1"/>
</dbReference>
<feature type="domain" description="AB hydrolase-1" evidence="1">
    <location>
        <begin position="78"/>
        <end position="140"/>
    </location>
</feature>
<organism evidence="2 3">
    <name type="scientific">Solirubrobacter deserti</name>
    <dbReference type="NCBI Taxonomy" id="2282478"/>
    <lineage>
        <taxon>Bacteria</taxon>
        <taxon>Bacillati</taxon>
        <taxon>Actinomycetota</taxon>
        <taxon>Thermoleophilia</taxon>
        <taxon>Solirubrobacterales</taxon>
        <taxon>Solirubrobacteraceae</taxon>
        <taxon>Solirubrobacter</taxon>
    </lineage>
</organism>
<name>A0ABT4RKA5_9ACTN</name>
<sequence length="251" mass="27155">MGVQVPHFPPLWRESMAGVELAALRRSAVWRGGGVPEGEGRPVLLIPGFLAGDGSLATMTGWLRQNGYHTRRAGIRINVGCSSEAIDRLEERVEQFAQDTGERVAVIGQSRGGIFARHLAVRRPDLVSGIVTLGSPTVNQLSTHPLVLAQVALVGVLGTTRFPGMFRMSCLRGACCERFRDEFNADVPPEVGFTAIYSKTDGIVNWHACLDRCADLVEVHSSHVGMGANAEVYAEIGHALGEFGHRWAQTT</sequence>
<evidence type="ECO:0000313" key="2">
    <source>
        <dbReference type="EMBL" id="MDA0138987.1"/>
    </source>
</evidence>
<proteinExistence type="predicted"/>
<evidence type="ECO:0000259" key="1">
    <source>
        <dbReference type="Pfam" id="PF00561"/>
    </source>
</evidence>
<comment type="caution">
    <text evidence="2">The sequence shown here is derived from an EMBL/GenBank/DDBJ whole genome shotgun (WGS) entry which is preliminary data.</text>
</comment>
<dbReference type="EMBL" id="JAPCID010000020">
    <property type="protein sequence ID" value="MDA0138987.1"/>
    <property type="molecule type" value="Genomic_DNA"/>
</dbReference>
<dbReference type="InterPro" id="IPR000073">
    <property type="entry name" value="AB_hydrolase_1"/>
</dbReference>
<reference evidence="2" key="1">
    <citation type="submission" date="2022-10" db="EMBL/GenBank/DDBJ databases">
        <title>The WGS of Solirubrobacter sp. CPCC 204708.</title>
        <authorList>
            <person name="Jiang Z."/>
        </authorList>
    </citation>
    <scope>NUCLEOTIDE SEQUENCE</scope>
    <source>
        <strain evidence="2">CPCC 204708</strain>
    </source>
</reference>
<dbReference type="Proteomes" id="UP001147700">
    <property type="component" value="Unassembled WGS sequence"/>
</dbReference>
<dbReference type="InterPro" id="IPR029058">
    <property type="entry name" value="AB_hydrolase_fold"/>
</dbReference>
<dbReference type="RefSeq" id="WP_270006462.1">
    <property type="nucleotide sequence ID" value="NZ_JAPCID010000020.1"/>
</dbReference>
<evidence type="ECO:0000313" key="3">
    <source>
        <dbReference type="Proteomes" id="UP001147700"/>
    </source>
</evidence>
<accession>A0ABT4RKA5</accession>
<keyword evidence="3" id="KW-1185">Reference proteome</keyword>
<dbReference type="SUPFAM" id="SSF53474">
    <property type="entry name" value="alpha/beta-Hydrolases"/>
    <property type="match status" value="1"/>
</dbReference>